<dbReference type="GeneID" id="8291941"/>
<evidence type="ECO:0000256" key="2">
    <source>
        <dbReference type="ARBA" id="ARBA00020644"/>
    </source>
</evidence>
<dbReference type="PANTHER" id="PTHR31809:SF0">
    <property type="entry name" value="BUD13 HOMOLOG"/>
    <property type="match status" value="1"/>
</dbReference>
<comment type="similarity">
    <text evidence="1">Belongs to the CWC26 family.</text>
</comment>
<keyword evidence="5" id="KW-1185">Reference proteome</keyword>
<feature type="compositionally biased region" description="Basic and acidic residues" evidence="3">
    <location>
        <begin position="154"/>
        <end position="179"/>
    </location>
</feature>
<feature type="region of interest" description="Disordered" evidence="3">
    <location>
        <begin position="1"/>
        <end position="100"/>
    </location>
</feature>
<evidence type="ECO:0000313" key="4">
    <source>
        <dbReference type="EMBL" id="CAR23349.1"/>
    </source>
</evidence>
<dbReference type="InParanoid" id="C5DHT8"/>
<evidence type="ECO:0000256" key="3">
    <source>
        <dbReference type="SAM" id="MobiDB-lite"/>
    </source>
</evidence>
<dbReference type="OMA" id="NGFENRW"/>
<dbReference type="RefSeq" id="XP_002553786.1">
    <property type="nucleotide sequence ID" value="XM_002553740.1"/>
</dbReference>
<dbReference type="Pfam" id="PF09736">
    <property type="entry name" value="Bud13"/>
    <property type="match status" value="1"/>
</dbReference>
<feature type="compositionally biased region" description="Low complexity" evidence="3">
    <location>
        <begin position="28"/>
        <end position="40"/>
    </location>
</feature>
<dbReference type="GO" id="GO:0070274">
    <property type="term" value="C:RES complex"/>
    <property type="evidence" value="ECO:0007669"/>
    <property type="project" value="TreeGrafter"/>
</dbReference>
<feature type="region of interest" description="Disordered" evidence="3">
    <location>
        <begin position="121"/>
        <end position="193"/>
    </location>
</feature>
<proteinExistence type="inferred from homology"/>
<feature type="compositionally biased region" description="Polar residues" evidence="3">
    <location>
        <begin position="44"/>
        <end position="74"/>
    </location>
</feature>
<feature type="compositionally biased region" description="Basic residues" evidence="3">
    <location>
        <begin position="15"/>
        <end position="24"/>
    </location>
</feature>
<dbReference type="InterPro" id="IPR051112">
    <property type="entry name" value="CWC26_splicing_factor"/>
</dbReference>
<dbReference type="PANTHER" id="PTHR31809">
    <property type="entry name" value="BUD13 HOMOLOG"/>
    <property type="match status" value="1"/>
</dbReference>
<dbReference type="GO" id="GO:0005684">
    <property type="term" value="C:U2-type spliceosomal complex"/>
    <property type="evidence" value="ECO:0007669"/>
    <property type="project" value="TreeGrafter"/>
</dbReference>
<gene>
    <name evidence="4" type="ordered locus">KLTH0E07040g</name>
</gene>
<dbReference type="HOGENOM" id="CLU_086127_0_0_1"/>
<accession>C5DHT8</accession>
<reference evidence="4 5" key="1">
    <citation type="journal article" date="2009" name="Genome Res.">
        <title>Comparative genomics of protoploid Saccharomycetaceae.</title>
        <authorList>
            <consortium name="The Genolevures Consortium"/>
            <person name="Souciet J.-L."/>
            <person name="Dujon B."/>
            <person name="Gaillardin C."/>
            <person name="Johnston M."/>
            <person name="Baret P.V."/>
            <person name="Cliften P."/>
            <person name="Sherman D.J."/>
            <person name="Weissenbach J."/>
            <person name="Westhof E."/>
            <person name="Wincker P."/>
            <person name="Jubin C."/>
            <person name="Poulain J."/>
            <person name="Barbe V."/>
            <person name="Segurens B."/>
            <person name="Artiguenave F."/>
            <person name="Anthouard V."/>
            <person name="Vacherie B."/>
            <person name="Val M.-E."/>
            <person name="Fulton R.S."/>
            <person name="Minx P."/>
            <person name="Wilson R."/>
            <person name="Durrens P."/>
            <person name="Jean G."/>
            <person name="Marck C."/>
            <person name="Martin T."/>
            <person name="Nikolski M."/>
            <person name="Rolland T."/>
            <person name="Seret M.-L."/>
            <person name="Casaregola S."/>
            <person name="Despons L."/>
            <person name="Fairhead C."/>
            <person name="Fischer G."/>
            <person name="Lafontaine I."/>
            <person name="Leh V."/>
            <person name="Lemaire M."/>
            <person name="de Montigny J."/>
            <person name="Neuveglise C."/>
            <person name="Thierry A."/>
            <person name="Blanc-Lenfle I."/>
            <person name="Bleykasten C."/>
            <person name="Diffels J."/>
            <person name="Fritsch E."/>
            <person name="Frangeul L."/>
            <person name="Goeffon A."/>
            <person name="Jauniaux N."/>
            <person name="Kachouri-Lafond R."/>
            <person name="Payen C."/>
            <person name="Potier S."/>
            <person name="Pribylova L."/>
            <person name="Ozanne C."/>
            <person name="Richard G.-F."/>
            <person name="Sacerdot C."/>
            <person name="Straub M.-L."/>
            <person name="Talla E."/>
        </authorList>
    </citation>
    <scope>NUCLEOTIDE SEQUENCE [LARGE SCALE GENOMIC DNA]</scope>
    <source>
        <strain evidence="5">ATCC 56472 / CBS 6340 / NRRL Y-8284</strain>
    </source>
</reference>
<evidence type="ECO:0000256" key="1">
    <source>
        <dbReference type="ARBA" id="ARBA00011069"/>
    </source>
</evidence>
<dbReference type="InterPro" id="IPR018609">
    <property type="entry name" value="Bud13"/>
</dbReference>
<dbReference type="FunCoup" id="C5DHT8">
    <property type="interactions" value="98"/>
</dbReference>
<feature type="compositionally biased region" description="Basic and acidic residues" evidence="3">
    <location>
        <begin position="121"/>
        <end position="146"/>
    </location>
</feature>
<dbReference type="STRING" id="559295.C5DHT8"/>
<dbReference type="GO" id="GO:0003723">
    <property type="term" value="F:RNA binding"/>
    <property type="evidence" value="ECO:0007669"/>
    <property type="project" value="TreeGrafter"/>
</dbReference>
<dbReference type="KEGG" id="lth:KLTH0E07040g"/>
<evidence type="ECO:0000313" key="5">
    <source>
        <dbReference type="Proteomes" id="UP000002036"/>
    </source>
</evidence>
<sequence>MSLNEYLRKNYGSNKAKKEKKQKSKPTSNSSLKILDSSSDVMFDNSTGAINQRSADASTQTQKKNLWKNLSTNEVVARNPNAEMPSPDVTQEAPKMSSGALAGLQTAAAVEEQIAAQELKQKKEAGLSRENKHTIHRDSKGRRIENYENFVSSKKRDQELEDQRRQREIRELNMGEVQKHALQRNPTEDAEKRDMDFMDPLDAFEMKNPKLVTRRSLLGRKLYDKISPENRFGIEPGWRWDGVDRSNGFERKWFAKQLELNEKKAYAQSLGDT</sequence>
<dbReference type="EMBL" id="CU928169">
    <property type="protein sequence ID" value="CAR23349.1"/>
    <property type="molecule type" value="Genomic_DNA"/>
</dbReference>
<name>C5DHT8_LACTC</name>
<organism evidence="4 5">
    <name type="scientific">Lachancea thermotolerans (strain ATCC 56472 / CBS 6340 / NRRL Y-8284)</name>
    <name type="common">Yeast</name>
    <name type="synonym">Kluyveromyces thermotolerans</name>
    <dbReference type="NCBI Taxonomy" id="559295"/>
    <lineage>
        <taxon>Eukaryota</taxon>
        <taxon>Fungi</taxon>
        <taxon>Dikarya</taxon>
        <taxon>Ascomycota</taxon>
        <taxon>Saccharomycotina</taxon>
        <taxon>Saccharomycetes</taxon>
        <taxon>Saccharomycetales</taxon>
        <taxon>Saccharomycetaceae</taxon>
        <taxon>Lachancea</taxon>
    </lineage>
</organism>
<dbReference type="Proteomes" id="UP000002036">
    <property type="component" value="Chromosome E"/>
</dbReference>
<dbReference type="OrthoDB" id="6022at2759"/>
<dbReference type="GO" id="GO:0000398">
    <property type="term" value="P:mRNA splicing, via spliceosome"/>
    <property type="evidence" value="ECO:0007669"/>
    <property type="project" value="TreeGrafter"/>
</dbReference>
<dbReference type="eggNOG" id="KOG2654">
    <property type="taxonomic scope" value="Eukaryota"/>
</dbReference>
<dbReference type="AlphaFoldDB" id="C5DHT8"/>
<protein>
    <recommendedName>
        <fullName evidence="2">Pre-mRNA-splicing factor CWC26</fullName>
    </recommendedName>
</protein>